<sequence>MKVLAIAMAREGSKGVTAKNIRDLNGKPLIGWVISAAQNAQHIDRVILSTDGEEIAKVGTSIGVEVPFMRPKELAQDQTPDAPVLEHALTWLKEHEDYEPDIVVHLRPTGPLVTPQELDEAIELLAAHPEADSVRSMQKPGKPPYKMWKPSEDGTSMVPFMEGMLISADLKGRFTDWHTAPRQILPPVYETTADIGVVWARVIREKHSVIGEKVLGYILKRPTADIDNLDDFKIAALWLSEREKSL</sequence>
<protein>
    <recommendedName>
        <fullName evidence="3">Cytidylyltransferase</fullName>
    </recommendedName>
</protein>
<dbReference type="InterPro" id="IPR050793">
    <property type="entry name" value="CMP-NeuNAc_synthase"/>
</dbReference>
<accession>A0A1F6C1Q4</accession>
<dbReference type="PANTHER" id="PTHR21485">
    <property type="entry name" value="HAD SUPERFAMILY MEMBERS CMAS AND KDSC"/>
    <property type="match status" value="1"/>
</dbReference>
<reference evidence="1 2" key="1">
    <citation type="journal article" date="2016" name="Nat. Commun.">
        <title>Thousands of microbial genomes shed light on interconnected biogeochemical processes in an aquifer system.</title>
        <authorList>
            <person name="Anantharaman K."/>
            <person name="Brown C.T."/>
            <person name="Hug L.A."/>
            <person name="Sharon I."/>
            <person name="Castelle C.J."/>
            <person name="Probst A.J."/>
            <person name="Thomas B.C."/>
            <person name="Singh A."/>
            <person name="Wilkins M.J."/>
            <person name="Karaoz U."/>
            <person name="Brodie E.L."/>
            <person name="Williams K.H."/>
            <person name="Hubbard S.S."/>
            <person name="Banfield J.F."/>
        </authorList>
    </citation>
    <scope>NUCLEOTIDE SEQUENCE [LARGE SCALE GENOMIC DNA]</scope>
</reference>
<dbReference type="CDD" id="cd02513">
    <property type="entry name" value="CMP-NeuAc_Synthase"/>
    <property type="match status" value="1"/>
</dbReference>
<proteinExistence type="predicted"/>
<dbReference type="PANTHER" id="PTHR21485:SF6">
    <property type="entry name" value="N-ACYLNEURAMINATE CYTIDYLYLTRANSFERASE-RELATED"/>
    <property type="match status" value="1"/>
</dbReference>
<dbReference type="EMBL" id="MFKP01000060">
    <property type="protein sequence ID" value="OGG42993.1"/>
    <property type="molecule type" value="Genomic_DNA"/>
</dbReference>
<evidence type="ECO:0000313" key="1">
    <source>
        <dbReference type="EMBL" id="OGG42993.1"/>
    </source>
</evidence>
<organism evidence="1 2">
    <name type="scientific">Candidatus Kaiserbacteria bacterium RIFCSPHIGHO2_01_FULL_48_10</name>
    <dbReference type="NCBI Taxonomy" id="1798476"/>
    <lineage>
        <taxon>Bacteria</taxon>
        <taxon>Candidatus Kaiseribacteriota</taxon>
    </lineage>
</organism>
<dbReference type="InterPro" id="IPR029044">
    <property type="entry name" value="Nucleotide-diphossugar_trans"/>
</dbReference>
<name>A0A1F6C1Q4_9BACT</name>
<dbReference type="Gene3D" id="3.90.550.10">
    <property type="entry name" value="Spore Coat Polysaccharide Biosynthesis Protein SpsA, Chain A"/>
    <property type="match status" value="1"/>
</dbReference>
<dbReference type="Proteomes" id="UP000178249">
    <property type="component" value="Unassembled WGS sequence"/>
</dbReference>
<gene>
    <name evidence="1" type="ORF">A2841_00255</name>
</gene>
<dbReference type="AlphaFoldDB" id="A0A1F6C1Q4"/>
<dbReference type="GO" id="GO:0008781">
    <property type="term" value="F:N-acylneuraminate cytidylyltransferase activity"/>
    <property type="evidence" value="ECO:0007669"/>
    <property type="project" value="TreeGrafter"/>
</dbReference>
<evidence type="ECO:0008006" key="3">
    <source>
        <dbReference type="Google" id="ProtNLM"/>
    </source>
</evidence>
<dbReference type="InterPro" id="IPR003329">
    <property type="entry name" value="Cytidylyl_trans"/>
</dbReference>
<dbReference type="SUPFAM" id="SSF53448">
    <property type="entry name" value="Nucleotide-diphospho-sugar transferases"/>
    <property type="match status" value="1"/>
</dbReference>
<comment type="caution">
    <text evidence="1">The sequence shown here is derived from an EMBL/GenBank/DDBJ whole genome shotgun (WGS) entry which is preliminary data.</text>
</comment>
<dbReference type="Pfam" id="PF02348">
    <property type="entry name" value="CTP_transf_3"/>
    <property type="match status" value="1"/>
</dbReference>
<evidence type="ECO:0000313" key="2">
    <source>
        <dbReference type="Proteomes" id="UP000178249"/>
    </source>
</evidence>